<organism evidence="3 4">
    <name type="scientific">Myroides indicus</name>
    <dbReference type="NCBI Taxonomy" id="1323422"/>
    <lineage>
        <taxon>Bacteria</taxon>
        <taxon>Pseudomonadati</taxon>
        <taxon>Bacteroidota</taxon>
        <taxon>Flavobacteriia</taxon>
        <taxon>Flavobacteriales</taxon>
        <taxon>Flavobacteriaceae</taxon>
        <taxon>Myroides</taxon>
    </lineage>
</organism>
<accession>A0A4V3E8J3</accession>
<dbReference type="AlphaFoldDB" id="A0A4V3E8J3"/>
<dbReference type="Proteomes" id="UP000295215">
    <property type="component" value="Unassembled WGS sequence"/>
</dbReference>
<feature type="transmembrane region" description="Helical" evidence="1">
    <location>
        <begin position="287"/>
        <end position="306"/>
    </location>
</feature>
<evidence type="ECO:0000259" key="2">
    <source>
        <dbReference type="Pfam" id="PF09925"/>
    </source>
</evidence>
<feature type="transmembrane region" description="Helical" evidence="1">
    <location>
        <begin position="95"/>
        <end position="112"/>
    </location>
</feature>
<feature type="transmembrane region" description="Helical" evidence="1">
    <location>
        <begin position="235"/>
        <end position="253"/>
    </location>
</feature>
<feature type="transmembrane region" description="Helical" evidence="1">
    <location>
        <begin position="37"/>
        <end position="59"/>
    </location>
</feature>
<evidence type="ECO:0000313" key="3">
    <source>
        <dbReference type="EMBL" id="TDS59609.1"/>
    </source>
</evidence>
<keyword evidence="4" id="KW-1185">Reference proteome</keyword>
<dbReference type="InterPro" id="IPR018677">
    <property type="entry name" value="DUF2157"/>
</dbReference>
<feature type="transmembrane region" description="Helical" evidence="1">
    <location>
        <begin position="260"/>
        <end position="281"/>
    </location>
</feature>
<reference evidence="3 4" key="1">
    <citation type="submission" date="2019-03" db="EMBL/GenBank/DDBJ databases">
        <title>Genomic Encyclopedia of Archaeal and Bacterial Type Strains, Phase II (KMG-II): from individual species to whole genera.</title>
        <authorList>
            <person name="Goeker M."/>
        </authorList>
    </citation>
    <scope>NUCLEOTIDE SEQUENCE [LARGE SCALE GENOMIC DNA]</scope>
    <source>
        <strain evidence="3 4">DSM 28213</strain>
    </source>
</reference>
<feature type="transmembrane region" description="Helical" evidence="1">
    <location>
        <begin position="201"/>
        <end position="223"/>
    </location>
</feature>
<gene>
    <name evidence="3" type="ORF">C8P70_11057</name>
</gene>
<keyword evidence="1" id="KW-0812">Transmembrane</keyword>
<proteinExistence type="predicted"/>
<protein>
    <submittedName>
        <fullName evidence="3">Putative membrane protein DUF2157</fullName>
    </submittedName>
</protein>
<keyword evidence="1" id="KW-0472">Membrane</keyword>
<name>A0A4V3E8J3_9FLAO</name>
<feature type="transmembrane region" description="Helical" evidence="1">
    <location>
        <begin position="65"/>
        <end position="83"/>
    </location>
</feature>
<evidence type="ECO:0000256" key="1">
    <source>
        <dbReference type="SAM" id="Phobius"/>
    </source>
</evidence>
<evidence type="ECO:0000313" key="4">
    <source>
        <dbReference type="Proteomes" id="UP000295215"/>
    </source>
</evidence>
<feature type="transmembrane region" description="Helical" evidence="1">
    <location>
        <begin position="118"/>
        <end position="137"/>
    </location>
</feature>
<comment type="caution">
    <text evidence="3">The sequence shown here is derived from an EMBL/GenBank/DDBJ whole genome shotgun (WGS) entry which is preliminary data.</text>
</comment>
<dbReference type="Pfam" id="PF09925">
    <property type="entry name" value="DUF2157"/>
    <property type="match status" value="1"/>
</dbReference>
<sequence>MLYSLCECSSLEKKQFEKLVEEYSCTKVSHWKKFTEYFFLTLGSGFLLSGITFFFAYNWNNIPGFWKFGIILFLLIVSIVISISRNIKILVQKMSLLGASVLVGVLLAVFGQEYQTGANAYDLFLVWTIAVFSWTAVSEFTPQWLFWSVLSNTTLILYFNQVVSGSNISYLFIGLLLLNIFILILPYMLGKMQNYIPHSYYRSLMIFVCNFLSVFGVAIWLFSETGNKDIQMNEVTLLLISIMWIVGSFYASLKIKNILMFSYFVLTVVSIVLMLLYKVLGDSETSFLIYTLYVLFGTYGLIKIISHQQRKWSYES</sequence>
<dbReference type="EMBL" id="SOAG01000010">
    <property type="protein sequence ID" value="TDS59609.1"/>
    <property type="molecule type" value="Genomic_DNA"/>
</dbReference>
<keyword evidence="1" id="KW-1133">Transmembrane helix</keyword>
<feature type="transmembrane region" description="Helical" evidence="1">
    <location>
        <begin position="168"/>
        <end position="189"/>
    </location>
</feature>
<feature type="domain" description="DUF2157" evidence="2">
    <location>
        <begin position="11"/>
        <end position="144"/>
    </location>
</feature>